<evidence type="ECO:0000313" key="2">
    <source>
        <dbReference type="EMBL" id="PKV92177.1"/>
    </source>
</evidence>
<organism evidence="2 3">
    <name type="scientific">Amycolatopsis echigonensis</name>
    <dbReference type="NCBI Taxonomy" id="2576905"/>
    <lineage>
        <taxon>Bacteria</taxon>
        <taxon>Bacillati</taxon>
        <taxon>Actinomycetota</taxon>
        <taxon>Actinomycetes</taxon>
        <taxon>Pseudonocardiales</taxon>
        <taxon>Pseudonocardiaceae</taxon>
        <taxon>Amycolatopsis</taxon>
    </lineage>
</organism>
<protein>
    <submittedName>
        <fullName evidence="1">DUF4417 domain-containing protein</fullName>
    </submittedName>
    <submittedName>
        <fullName evidence="2">Uncharacterized protein DUF4417</fullName>
    </submittedName>
</protein>
<dbReference type="EMBL" id="JACJHR010000012">
    <property type="protein sequence ID" value="MBB2499664.1"/>
    <property type="molecule type" value="Genomic_DNA"/>
</dbReference>
<dbReference type="Proteomes" id="UP000233750">
    <property type="component" value="Unassembled WGS sequence"/>
</dbReference>
<keyword evidence="3" id="KW-1185">Reference proteome</keyword>
<dbReference type="Pfam" id="PF14386">
    <property type="entry name" value="DUF4417"/>
    <property type="match status" value="1"/>
</dbReference>
<dbReference type="InterPro" id="IPR025530">
    <property type="entry name" value="DUF4417"/>
</dbReference>
<dbReference type="Proteomes" id="UP000550260">
    <property type="component" value="Unassembled WGS sequence"/>
</dbReference>
<reference evidence="2 3" key="1">
    <citation type="submission" date="2017-12" db="EMBL/GenBank/DDBJ databases">
        <title>Sequencing the genomes of 1000 Actinobacteria strains.</title>
        <authorList>
            <person name="Klenk H.-P."/>
        </authorList>
    </citation>
    <scope>NUCLEOTIDE SEQUENCE [LARGE SCALE GENOMIC DNA]</scope>
    <source>
        <strain evidence="2 3">DSM 45165</strain>
    </source>
</reference>
<proteinExistence type="predicted"/>
<dbReference type="AlphaFoldDB" id="A0A2N3WEA2"/>
<dbReference type="EMBL" id="PJMY01000003">
    <property type="protein sequence ID" value="PKV92177.1"/>
    <property type="molecule type" value="Genomic_DNA"/>
</dbReference>
<evidence type="ECO:0000313" key="1">
    <source>
        <dbReference type="EMBL" id="MBB2499664.1"/>
    </source>
</evidence>
<comment type="caution">
    <text evidence="2">The sequence shown here is derived from an EMBL/GenBank/DDBJ whole genome shotgun (WGS) entry which is preliminary data.</text>
</comment>
<accession>A0A8E2B0Z9</accession>
<reference evidence="1 4" key="2">
    <citation type="submission" date="2020-08" db="EMBL/GenBank/DDBJ databases">
        <title>Amycolatopsis echigonensis JCM 21831.</title>
        <authorList>
            <person name="Tedsree N."/>
            <person name="Kuncharoen N."/>
            <person name="Likhitwitayawuid K."/>
            <person name="Tanasupawat S."/>
        </authorList>
    </citation>
    <scope>NUCLEOTIDE SEQUENCE [LARGE SCALE GENOMIC DNA]</scope>
    <source>
        <strain evidence="1 4">JCM 21831</strain>
    </source>
</reference>
<dbReference type="OrthoDB" id="9800801at2"/>
<name>A0A2N3WEA2_9PSEU</name>
<evidence type="ECO:0000313" key="4">
    <source>
        <dbReference type="Proteomes" id="UP000550260"/>
    </source>
</evidence>
<dbReference type="RefSeq" id="WP_101436062.1">
    <property type="nucleotide sequence ID" value="NZ_JACJHR010000012.1"/>
</dbReference>
<accession>A0A2N3WEA2</accession>
<gene>
    <name evidence="2" type="ORF">ATK30_2972</name>
    <name evidence="1" type="ORF">H5411_11070</name>
</gene>
<sequence length="240" mass="26240">MTDADVLAADTPIAAPEVGLAGTRSSHRWASMPGNWDKLNCRALFPSDNDWGIPTLPRASFEPARLVPYTDRRAAAAAAAGSGTAAVHFFLDDYRFEVVWSKPERGLSRCAAVGAALTPDFSLYRDMPLAMQLWQVYRARWCGAWLRHHGIDVVPTVSWSTPDSYLFAFAGIPAGSVVAVSTVGVWRDPVARALFADGYAEMLRRLNPALVLVHGKPPTEQVRAGTPVRCYPSRWDGGER</sequence>
<evidence type="ECO:0000313" key="3">
    <source>
        <dbReference type="Proteomes" id="UP000233750"/>
    </source>
</evidence>